<proteinExistence type="predicted"/>
<dbReference type="PANTHER" id="PTHR46018">
    <property type="entry name" value="ZINC PHOSPHODIESTERASE ELAC PROTEIN 1"/>
    <property type="match status" value="1"/>
</dbReference>
<gene>
    <name evidence="3" type="ORF">D5400_10535</name>
</gene>
<protein>
    <submittedName>
        <fullName evidence="3">MBL fold metallo-hydrolase</fullName>
    </submittedName>
</protein>
<dbReference type="GO" id="GO:0042781">
    <property type="term" value="F:3'-tRNA processing endoribonuclease activity"/>
    <property type="evidence" value="ECO:0007669"/>
    <property type="project" value="TreeGrafter"/>
</dbReference>
<dbReference type="KEGG" id="abaw:D5400_10535"/>
<dbReference type="Pfam" id="PF23023">
    <property type="entry name" value="Anti-Pycsar_Apyc1"/>
    <property type="match status" value="1"/>
</dbReference>
<dbReference type="CDD" id="cd07719">
    <property type="entry name" value="arylsulfatase_AtsA-like_MBL-fold"/>
    <property type="match status" value="1"/>
</dbReference>
<dbReference type="OrthoDB" id="9803916at2"/>
<evidence type="ECO:0000256" key="1">
    <source>
        <dbReference type="ARBA" id="ARBA00022801"/>
    </source>
</evidence>
<name>A0A3S9B3Z9_9HYPH</name>
<dbReference type="SMART" id="SM00849">
    <property type="entry name" value="Lactamase_B"/>
    <property type="match status" value="1"/>
</dbReference>
<dbReference type="AlphaFoldDB" id="A0A3S9B3Z9"/>
<keyword evidence="4" id="KW-1185">Reference proteome</keyword>
<accession>A0A3S9B3Z9</accession>
<dbReference type="InterPro" id="IPR036866">
    <property type="entry name" value="RibonucZ/Hydroxyglut_hydro"/>
</dbReference>
<organism evidence="3 4">
    <name type="scientific">Georhizobium profundi</name>
    <dbReference type="NCBI Taxonomy" id="2341112"/>
    <lineage>
        <taxon>Bacteria</taxon>
        <taxon>Pseudomonadati</taxon>
        <taxon>Pseudomonadota</taxon>
        <taxon>Alphaproteobacteria</taxon>
        <taxon>Hyphomicrobiales</taxon>
        <taxon>Rhizobiaceae</taxon>
        <taxon>Georhizobium</taxon>
    </lineage>
</organism>
<sequence>MKERLVLLGTKGGPAIRPLPHGGSGPWPTSSLLEIGGRRIIIDCGLGVTRGLVDAGVRLAELDLIFITHLHSDHVLELGPLIHTAWTAGLKTPVTVHGPAGTADYFAGFLASMRFDIELRIADEGRPDLPDLICIIEFSEGAVLEEDGLSVRALRVDHPPVTDCFALRFETDDTRIVFSADTAYFAPLATFARGADILVHEAMLAAGVDRLVARTGNGDRLKQHLMASHTMAEDAGRIATMADVGHLVLHHLIPADDPEFSEADWLAAVAETWDGRITIGQDGLEIALPAAKAEIGRESA</sequence>
<reference evidence="3 4" key="1">
    <citation type="submission" date="2018-09" db="EMBL/GenBank/DDBJ databases">
        <title>Marinorhizobium profundi gen. nov., sp. nov., isolated from a deep-sea sediment sample from the New Britain Trench and proposal of Marinorhizobiaceae fam. nov. in the order Rhizobiales of the class Alphaproteobacteria.</title>
        <authorList>
            <person name="Cao J."/>
        </authorList>
    </citation>
    <scope>NUCLEOTIDE SEQUENCE [LARGE SCALE GENOMIC DNA]</scope>
    <source>
        <strain evidence="3 4">WS11</strain>
    </source>
</reference>
<keyword evidence="1 3" id="KW-0378">Hydrolase</keyword>
<dbReference type="EMBL" id="CP032509">
    <property type="protein sequence ID" value="AZN71653.1"/>
    <property type="molecule type" value="Genomic_DNA"/>
</dbReference>
<dbReference type="Gene3D" id="3.60.15.10">
    <property type="entry name" value="Ribonuclease Z/Hydroxyacylglutathione hydrolase-like"/>
    <property type="match status" value="1"/>
</dbReference>
<dbReference type="InterPro" id="IPR044094">
    <property type="entry name" value="AtsA-like_MBL-fold"/>
</dbReference>
<dbReference type="InterPro" id="IPR001279">
    <property type="entry name" value="Metallo-B-lactamas"/>
</dbReference>
<feature type="domain" description="Metallo-beta-lactamase" evidence="2">
    <location>
        <begin position="28"/>
        <end position="229"/>
    </location>
</feature>
<evidence type="ECO:0000313" key="3">
    <source>
        <dbReference type="EMBL" id="AZN71653.1"/>
    </source>
</evidence>
<evidence type="ECO:0000259" key="2">
    <source>
        <dbReference type="SMART" id="SM00849"/>
    </source>
</evidence>
<dbReference type="SUPFAM" id="SSF56281">
    <property type="entry name" value="Metallo-hydrolase/oxidoreductase"/>
    <property type="match status" value="1"/>
</dbReference>
<dbReference type="Proteomes" id="UP000268192">
    <property type="component" value="Chromosome"/>
</dbReference>
<dbReference type="PANTHER" id="PTHR46018:SF2">
    <property type="entry name" value="ZINC PHOSPHODIESTERASE ELAC PROTEIN 1"/>
    <property type="match status" value="1"/>
</dbReference>
<dbReference type="RefSeq" id="WP_126009964.1">
    <property type="nucleotide sequence ID" value="NZ_CP032509.1"/>
</dbReference>
<evidence type="ECO:0000313" key="4">
    <source>
        <dbReference type="Proteomes" id="UP000268192"/>
    </source>
</evidence>